<dbReference type="GeneID" id="63764611"/>
<name>A0A1L9T1M3_9EURO</name>
<organism evidence="8 9">
    <name type="scientific">Aspergillus sydowii CBS 593.65</name>
    <dbReference type="NCBI Taxonomy" id="1036612"/>
    <lineage>
        <taxon>Eukaryota</taxon>
        <taxon>Fungi</taxon>
        <taxon>Dikarya</taxon>
        <taxon>Ascomycota</taxon>
        <taxon>Pezizomycotina</taxon>
        <taxon>Eurotiomycetes</taxon>
        <taxon>Eurotiomycetidae</taxon>
        <taxon>Eurotiales</taxon>
        <taxon>Aspergillaceae</taxon>
        <taxon>Aspergillus</taxon>
        <taxon>Aspergillus subgen. Nidulantes</taxon>
    </lineage>
</organism>
<dbReference type="Proteomes" id="UP000184356">
    <property type="component" value="Unassembled WGS sequence"/>
</dbReference>
<evidence type="ECO:0000313" key="8">
    <source>
        <dbReference type="EMBL" id="OJJ53352.1"/>
    </source>
</evidence>
<evidence type="ECO:0000256" key="3">
    <source>
        <dbReference type="ARBA" id="ARBA00023125"/>
    </source>
</evidence>
<dbReference type="OrthoDB" id="5386330at2759"/>
<evidence type="ECO:0000313" key="9">
    <source>
        <dbReference type="Proteomes" id="UP000184356"/>
    </source>
</evidence>
<gene>
    <name evidence="8" type="ORF">ASPSYDRAFT_527061</name>
</gene>
<reference evidence="9" key="1">
    <citation type="journal article" date="2017" name="Genome Biol.">
        <title>Comparative genomics reveals high biological diversity and specific adaptations in the industrially and medically important fungal genus Aspergillus.</title>
        <authorList>
            <person name="de Vries R.P."/>
            <person name="Riley R."/>
            <person name="Wiebenga A."/>
            <person name="Aguilar-Osorio G."/>
            <person name="Amillis S."/>
            <person name="Uchima C.A."/>
            <person name="Anderluh G."/>
            <person name="Asadollahi M."/>
            <person name="Askin M."/>
            <person name="Barry K."/>
            <person name="Battaglia E."/>
            <person name="Bayram O."/>
            <person name="Benocci T."/>
            <person name="Braus-Stromeyer S.A."/>
            <person name="Caldana C."/>
            <person name="Canovas D."/>
            <person name="Cerqueira G.C."/>
            <person name="Chen F."/>
            <person name="Chen W."/>
            <person name="Choi C."/>
            <person name="Clum A."/>
            <person name="Dos Santos R.A."/>
            <person name="Damasio A.R."/>
            <person name="Diallinas G."/>
            <person name="Emri T."/>
            <person name="Fekete E."/>
            <person name="Flipphi M."/>
            <person name="Freyberg S."/>
            <person name="Gallo A."/>
            <person name="Gournas C."/>
            <person name="Habgood R."/>
            <person name="Hainaut M."/>
            <person name="Harispe M.L."/>
            <person name="Henrissat B."/>
            <person name="Hilden K.S."/>
            <person name="Hope R."/>
            <person name="Hossain A."/>
            <person name="Karabika E."/>
            <person name="Karaffa L."/>
            <person name="Karanyi Z."/>
            <person name="Krasevec N."/>
            <person name="Kuo A."/>
            <person name="Kusch H."/>
            <person name="LaButti K."/>
            <person name="Lagendijk E.L."/>
            <person name="Lapidus A."/>
            <person name="Levasseur A."/>
            <person name="Lindquist E."/>
            <person name="Lipzen A."/>
            <person name="Logrieco A.F."/>
            <person name="MacCabe A."/>
            <person name="Maekelae M.R."/>
            <person name="Malavazi I."/>
            <person name="Melin P."/>
            <person name="Meyer V."/>
            <person name="Mielnichuk N."/>
            <person name="Miskei M."/>
            <person name="Molnar A.P."/>
            <person name="Mule G."/>
            <person name="Ngan C.Y."/>
            <person name="Orejas M."/>
            <person name="Orosz E."/>
            <person name="Ouedraogo J.P."/>
            <person name="Overkamp K.M."/>
            <person name="Park H.-S."/>
            <person name="Perrone G."/>
            <person name="Piumi F."/>
            <person name="Punt P.J."/>
            <person name="Ram A.F."/>
            <person name="Ramon A."/>
            <person name="Rauscher S."/>
            <person name="Record E."/>
            <person name="Riano-Pachon D.M."/>
            <person name="Robert V."/>
            <person name="Roehrig J."/>
            <person name="Ruller R."/>
            <person name="Salamov A."/>
            <person name="Salih N.S."/>
            <person name="Samson R.A."/>
            <person name="Sandor E."/>
            <person name="Sanguinetti M."/>
            <person name="Schuetze T."/>
            <person name="Sepcic K."/>
            <person name="Shelest E."/>
            <person name="Sherlock G."/>
            <person name="Sophianopoulou V."/>
            <person name="Squina F.M."/>
            <person name="Sun H."/>
            <person name="Susca A."/>
            <person name="Todd R.B."/>
            <person name="Tsang A."/>
            <person name="Unkles S.E."/>
            <person name="van de Wiele N."/>
            <person name="van Rossen-Uffink D."/>
            <person name="Oliveira J.V."/>
            <person name="Vesth T.C."/>
            <person name="Visser J."/>
            <person name="Yu J.-H."/>
            <person name="Zhou M."/>
            <person name="Andersen M.R."/>
            <person name="Archer D.B."/>
            <person name="Baker S.E."/>
            <person name="Benoit I."/>
            <person name="Brakhage A.A."/>
            <person name="Braus G.H."/>
            <person name="Fischer R."/>
            <person name="Frisvad J.C."/>
            <person name="Goldman G.H."/>
            <person name="Houbraken J."/>
            <person name="Oakley B."/>
            <person name="Pocsi I."/>
            <person name="Scazzocchio C."/>
            <person name="Seiboth B."/>
            <person name="vanKuyk P.A."/>
            <person name="Wortman J."/>
            <person name="Dyer P.S."/>
            <person name="Grigoriev I.V."/>
        </authorList>
    </citation>
    <scope>NUCLEOTIDE SEQUENCE [LARGE SCALE GENOMIC DNA]</scope>
    <source>
        <strain evidence="9">CBS 593.65</strain>
    </source>
</reference>
<dbReference type="InterPro" id="IPR001138">
    <property type="entry name" value="Zn2Cys6_DnaBD"/>
</dbReference>
<dbReference type="GO" id="GO:0000981">
    <property type="term" value="F:DNA-binding transcription factor activity, RNA polymerase II-specific"/>
    <property type="evidence" value="ECO:0007669"/>
    <property type="project" value="InterPro"/>
</dbReference>
<evidence type="ECO:0000256" key="2">
    <source>
        <dbReference type="ARBA" id="ARBA00023015"/>
    </source>
</evidence>
<evidence type="ECO:0000256" key="1">
    <source>
        <dbReference type="ARBA" id="ARBA00004123"/>
    </source>
</evidence>
<dbReference type="VEuPathDB" id="FungiDB:ASPSYDRAFT_527061"/>
<evidence type="ECO:0000256" key="6">
    <source>
        <dbReference type="SAM" id="MobiDB-lite"/>
    </source>
</evidence>
<dbReference type="GO" id="GO:0008270">
    <property type="term" value="F:zinc ion binding"/>
    <property type="evidence" value="ECO:0007669"/>
    <property type="project" value="InterPro"/>
</dbReference>
<feature type="region of interest" description="Disordered" evidence="6">
    <location>
        <begin position="53"/>
        <end position="74"/>
    </location>
</feature>
<dbReference type="RefSeq" id="XP_040697158.1">
    <property type="nucleotide sequence ID" value="XM_040848538.1"/>
</dbReference>
<sequence>MEQRKRHCWECLRRSLVCDFTQPECKRCIKSGTPCPGYGEKEPLRLNWLAPGKVKSRTRARKTKDSGHGNQQPVITINDRAKNPDFLIIPRHCFKVNADAIFDAIDYYNSAMYPFLAGNIVGNHPGVYKIQPAHIHAGVARPDYLRLEIVCMTLNHRIHSVKDPYYAQSLAPTYYHFRGLVLRSLNAAMANEKSRKKSINFLMAGILSLLLADAHQGISLHWRFHLQGIQQLIALRGGLRAMAGPGVEPLLLCYAYVAVLGDTSSPADNLTMSTTLLAELDAILDDYGDKPYTFYPFPIPLFTATVKINHLRARAAALRPILPPTSDLISEAVEVLTTIQSFNPTTFAECRPPKSRPDWILLAQTIQAAVTIYCISSLQSVEILPSSNCPSLQASKATARQTLHTLLSQSLPTARFGTSVLWALVVLGVDAVHDGPGMRAFVSESLGPLSRAQGSYVPRLARDLLERFWASGRSDWDGCFDQPYALAMQWTMEKKVIIDWDAVGVDREVLMVL</sequence>
<keyword evidence="3" id="KW-0238">DNA-binding</keyword>
<keyword evidence="4" id="KW-0804">Transcription</keyword>
<dbReference type="SUPFAM" id="SSF57701">
    <property type="entry name" value="Zn2/Cys6 DNA-binding domain"/>
    <property type="match status" value="1"/>
</dbReference>
<dbReference type="EMBL" id="KV878597">
    <property type="protein sequence ID" value="OJJ53352.1"/>
    <property type="molecule type" value="Genomic_DNA"/>
</dbReference>
<dbReference type="CDD" id="cd00067">
    <property type="entry name" value="GAL4"/>
    <property type="match status" value="1"/>
</dbReference>
<dbReference type="InterPro" id="IPR021858">
    <property type="entry name" value="Fun_TF"/>
</dbReference>
<dbReference type="Pfam" id="PF11951">
    <property type="entry name" value="Fungal_trans_2"/>
    <property type="match status" value="1"/>
</dbReference>
<dbReference type="Pfam" id="PF00172">
    <property type="entry name" value="Zn_clus"/>
    <property type="match status" value="1"/>
</dbReference>
<keyword evidence="5" id="KW-0539">Nucleus</keyword>
<dbReference type="AlphaFoldDB" id="A0A1L9T1M3"/>
<accession>A0A1L9T1M3</accession>
<dbReference type="GO" id="GO:0005634">
    <property type="term" value="C:nucleus"/>
    <property type="evidence" value="ECO:0007669"/>
    <property type="project" value="UniProtKB-SubCell"/>
</dbReference>
<proteinExistence type="predicted"/>
<keyword evidence="2" id="KW-0805">Transcription regulation</keyword>
<dbReference type="PANTHER" id="PTHR37534">
    <property type="entry name" value="TRANSCRIPTIONAL ACTIVATOR PROTEIN UGA3"/>
    <property type="match status" value="1"/>
</dbReference>
<dbReference type="PANTHER" id="PTHR37534:SF48">
    <property type="entry name" value="FINGER DOMAIN PROTEIN, PUTATIVE-RELATED"/>
    <property type="match status" value="1"/>
</dbReference>
<dbReference type="GO" id="GO:0000976">
    <property type="term" value="F:transcription cis-regulatory region binding"/>
    <property type="evidence" value="ECO:0007669"/>
    <property type="project" value="TreeGrafter"/>
</dbReference>
<evidence type="ECO:0000256" key="4">
    <source>
        <dbReference type="ARBA" id="ARBA00023163"/>
    </source>
</evidence>
<evidence type="ECO:0000259" key="7">
    <source>
        <dbReference type="Pfam" id="PF00172"/>
    </source>
</evidence>
<keyword evidence="9" id="KW-1185">Reference proteome</keyword>
<protein>
    <recommendedName>
        <fullName evidence="7">Zn(2)-C6 fungal-type domain-containing protein</fullName>
    </recommendedName>
</protein>
<dbReference type="InterPro" id="IPR036864">
    <property type="entry name" value="Zn2-C6_fun-type_DNA-bd_sf"/>
</dbReference>
<dbReference type="GO" id="GO:0045944">
    <property type="term" value="P:positive regulation of transcription by RNA polymerase II"/>
    <property type="evidence" value="ECO:0007669"/>
    <property type="project" value="TreeGrafter"/>
</dbReference>
<feature type="domain" description="Zn(2)-C6 fungal-type" evidence="7">
    <location>
        <begin position="8"/>
        <end position="41"/>
    </location>
</feature>
<evidence type="ECO:0000256" key="5">
    <source>
        <dbReference type="ARBA" id="ARBA00023242"/>
    </source>
</evidence>
<comment type="subcellular location">
    <subcellularLocation>
        <location evidence="1">Nucleus</location>
    </subcellularLocation>
</comment>